<dbReference type="RefSeq" id="WP_342302967.1">
    <property type="nucleotide sequence ID" value="NZ_JBCEWA010000006.1"/>
</dbReference>
<keyword evidence="3" id="KW-1185">Reference proteome</keyword>
<dbReference type="PANTHER" id="PTHR43072:SF60">
    <property type="entry name" value="L-2,4-DIAMINOBUTYRIC ACID ACETYLTRANSFERASE"/>
    <property type="match status" value="1"/>
</dbReference>
<dbReference type="Gene3D" id="3.40.630.30">
    <property type="match status" value="1"/>
</dbReference>
<dbReference type="EMBL" id="JBCEWA010000006">
    <property type="protein sequence ID" value="MEL5988602.1"/>
    <property type="molecule type" value="Genomic_DNA"/>
</dbReference>
<comment type="caution">
    <text evidence="2">The sequence shown here is derived from an EMBL/GenBank/DDBJ whole genome shotgun (WGS) entry which is preliminary data.</text>
</comment>
<organism evidence="2 3">
    <name type="scientific">Kurthia gibsonii</name>
    <dbReference type="NCBI Taxonomy" id="33946"/>
    <lineage>
        <taxon>Bacteria</taxon>
        <taxon>Bacillati</taxon>
        <taxon>Bacillota</taxon>
        <taxon>Bacilli</taxon>
        <taxon>Bacillales</taxon>
        <taxon>Caryophanaceae</taxon>
        <taxon>Kurthia</taxon>
    </lineage>
</organism>
<evidence type="ECO:0000259" key="1">
    <source>
        <dbReference type="PROSITE" id="PS51186"/>
    </source>
</evidence>
<proteinExistence type="predicted"/>
<dbReference type="Pfam" id="PF00583">
    <property type="entry name" value="Acetyltransf_1"/>
    <property type="match status" value="1"/>
</dbReference>
<dbReference type="PANTHER" id="PTHR43072">
    <property type="entry name" value="N-ACETYLTRANSFERASE"/>
    <property type="match status" value="1"/>
</dbReference>
<reference evidence="2 3" key="1">
    <citation type="submission" date="2024-04" db="EMBL/GenBank/DDBJ databases">
        <authorList>
            <person name="Wu Y.S."/>
            <person name="Zhang L."/>
        </authorList>
    </citation>
    <scope>NUCLEOTIDE SEQUENCE [LARGE SCALE GENOMIC DNA]</scope>
    <source>
        <strain evidence="2 3">KG-01</strain>
    </source>
</reference>
<name>A0ABU9LKR3_9BACL</name>
<sequence length="147" mass="17181">MEIQYATKADLEKVVPLFQGYLQFYGRQFEEQEVVTFIKKRLTNDDAIILYAEHEGKAIGFTQLYPSFSSLALKRAYILNDLFVEESHRKLGAARALMKEAFVFCEQMGAAYITLETHPDNVAAQKLYEDIGMQRDDEYWHYTKEFK</sequence>
<dbReference type="PROSITE" id="PS51186">
    <property type="entry name" value="GNAT"/>
    <property type="match status" value="1"/>
</dbReference>
<dbReference type="InterPro" id="IPR000182">
    <property type="entry name" value="GNAT_dom"/>
</dbReference>
<dbReference type="InterPro" id="IPR016181">
    <property type="entry name" value="Acyl_CoA_acyltransferase"/>
</dbReference>
<feature type="domain" description="N-acetyltransferase" evidence="1">
    <location>
        <begin position="1"/>
        <end position="147"/>
    </location>
</feature>
<dbReference type="SUPFAM" id="SSF55729">
    <property type="entry name" value="Acyl-CoA N-acyltransferases (Nat)"/>
    <property type="match status" value="1"/>
</dbReference>
<protein>
    <submittedName>
        <fullName evidence="2">GNAT family N-acetyltransferase</fullName>
    </submittedName>
</protein>
<evidence type="ECO:0000313" key="2">
    <source>
        <dbReference type="EMBL" id="MEL5988602.1"/>
    </source>
</evidence>
<accession>A0ABU9LKR3</accession>
<dbReference type="CDD" id="cd04301">
    <property type="entry name" value="NAT_SF"/>
    <property type="match status" value="1"/>
</dbReference>
<gene>
    <name evidence="2" type="ORF">AAF454_09320</name>
</gene>
<dbReference type="Proteomes" id="UP001398420">
    <property type="component" value="Unassembled WGS sequence"/>
</dbReference>
<evidence type="ECO:0000313" key="3">
    <source>
        <dbReference type="Proteomes" id="UP001398420"/>
    </source>
</evidence>